<protein>
    <recommendedName>
        <fullName evidence="7">UvrABC system protein C</fullName>
        <shortName evidence="7">Protein UvrC</shortName>
    </recommendedName>
    <alternativeName>
        <fullName evidence="7">Excinuclease ABC subunit C</fullName>
    </alternativeName>
</protein>
<comment type="function">
    <text evidence="7">The UvrABC repair system catalyzes the recognition and processing of DNA lesions. UvrC both incises the 5' and 3' sides of the lesion. The N-terminal half is responsible for the 3' incision and the C-terminal half is responsible for the 5' incision.</text>
</comment>
<accession>A0ABW7N6Y9</accession>
<dbReference type="Pfam" id="PF08459">
    <property type="entry name" value="UvrC_RNaseH_dom"/>
    <property type="match status" value="1"/>
</dbReference>
<dbReference type="NCBIfam" id="TIGR00194">
    <property type="entry name" value="uvrC"/>
    <property type="match status" value="1"/>
</dbReference>
<dbReference type="PROSITE" id="PS50165">
    <property type="entry name" value="UVRC"/>
    <property type="match status" value="1"/>
</dbReference>
<evidence type="ECO:0000256" key="6">
    <source>
        <dbReference type="ARBA" id="ARBA00023236"/>
    </source>
</evidence>
<comment type="subunit">
    <text evidence="7">Interacts with UvrB in an incision complex.</text>
</comment>
<reference evidence="10 11" key="1">
    <citation type="journal article" date="2013" name="Int. J. Syst. Evol. Microbiol.">
        <title>Marinoscillum luteum sp. nov., isolated from marine sediment.</title>
        <authorList>
            <person name="Cha I.T."/>
            <person name="Park S.J."/>
            <person name="Kim S.J."/>
            <person name="Kim J.G."/>
            <person name="Jung M.Y."/>
            <person name="Shin K.S."/>
            <person name="Kwon K.K."/>
            <person name="Yang S.H."/>
            <person name="Seo Y.S."/>
            <person name="Rhee S.K."/>
        </authorList>
    </citation>
    <scope>NUCLEOTIDE SEQUENCE [LARGE SCALE GENOMIC DNA]</scope>
    <source>
        <strain evidence="10 11">KCTC 23939</strain>
    </source>
</reference>
<gene>
    <name evidence="7 10" type="primary">uvrC</name>
    <name evidence="10" type="ORF">ACHKAR_07195</name>
</gene>
<keyword evidence="2 7" id="KW-0227">DNA damage</keyword>
<evidence type="ECO:0000256" key="4">
    <source>
        <dbReference type="ARBA" id="ARBA00022881"/>
    </source>
</evidence>
<dbReference type="InterPro" id="IPR010994">
    <property type="entry name" value="RuvA_2-like"/>
</dbReference>
<feature type="domain" description="UvrC family homology region profile" evidence="9">
    <location>
        <begin position="294"/>
        <end position="472"/>
    </location>
</feature>
<dbReference type="SUPFAM" id="SSF46600">
    <property type="entry name" value="C-terminal UvrC-binding domain of UvrB"/>
    <property type="match status" value="1"/>
</dbReference>
<proteinExistence type="inferred from homology"/>
<dbReference type="RefSeq" id="WP_395416774.1">
    <property type="nucleotide sequence ID" value="NZ_JBIPKE010000014.1"/>
</dbReference>
<keyword evidence="4 7" id="KW-0267">Excision nuclease</keyword>
<evidence type="ECO:0000256" key="1">
    <source>
        <dbReference type="ARBA" id="ARBA00022490"/>
    </source>
</evidence>
<evidence type="ECO:0000256" key="2">
    <source>
        <dbReference type="ARBA" id="ARBA00022763"/>
    </source>
</evidence>
<keyword evidence="11" id="KW-1185">Reference proteome</keyword>
<evidence type="ECO:0000259" key="9">
    <source>
        <dbReference type="PROSITE" id="PS50165"/>
    </source>
</evidence>
<dbReference type="Pfam" id="PF22920">
    <property type="entry name" value="UvrC_RNaseH"/>
    <property type="match status" value="1"/>
</dbReference>
<comment type="similarity">
    <text evidence="7">Belongs to the UvrC family.</text>
</comment>
<comment type="caution">
    <text evidence="10">The sequence shown here is derived from an EMBL/GenBank/DDBJ whole genome shotgun (WGS) entry which is preliminary data.</text>
</comment>
<keyword evidence="6 7" id="KW-0742">SOS response</keyword>
<dbReference type="Gene3D" id="3.40.1440.10">
    <property type="entry name" value="GIY-YIG endonuclease"/>
    <property type="match status" value="1"/>
</dbReference>
<evidence type="ECO:0000259" key="8">
    <source>
        <dbReference type="PROSITE" id="PS50164"/>
    </source>
</evidence>
<dbReference type="SUPFAM" id="SSF47781">
    <property type="entry name" value="RuvA domain 2-like"/>
    <property type="match status" value="1"/>
</dbReference>
<dbReference type="InterPro" id="IPR000305">
    <property type="entry name" value="GIY-YIG_endonuc"/>
</dbReference>
<evidence type="ECO:0000256" key="3">
    <source>
        <dbReference type="ARBA" id="ARBA00022769"/>
    </source>
</evidence>
<dbReference type="PANTHER" id="PTHR30562">
    <property type="entry name" value="UVRC/OXIDOREDUCTASE"/>
    <property type="match status" value="1"/>
</dbReference>
<dbReference type="Pfam" id="PF01541">
    <property type="entry name" value="GIY-YIG"/>
    <property type="match status" value="1"/>
</dbReference>
<keyword evidence="1 7" id="KW-0963">Cytoplasm</keyword>
<dbReference type="SMART" id="SM00465">
    <property type="entry name" value="GIYc"/>
    <property type="match status" value="1"/>
</dbReference>
<evidence type="ECO:0000256" key="5">
    <source>
        <dbReference type="ARBA" id="ARBA00023204"/>
    </source>
</evidence>
<feature type="domain" description="GIY-YIG" evidence="8">
    <location>
        <begin position="16"/>
        <end position="95"/>
    </location>
</feature>
<dbReference type="EMBL" id="JBIPKE010000014">
    <property type="protein sequence ID" value="MFH6983217.1"/>
    <property type="molecule type" value="Genomic_DNA"/>
</dbReference>
<name>A0ABW7N6Y9_9BACT</name>
<dbReference type="InterPro" id="IPR038476">
    <property type="entry name" value="UvrC_RNase_H_dom_sf"/>
</dbReference>
<sequence length="600" mass="68613">MESHKFSTQEYGKLPHQPGVYKFYDRTNTIIYVGKAKDLLKRVSSYFNKSKQASRKTVKLVREIESIEVIIVNSEFDALLLENSLIKENQPKYNILLKDDKTFPSICVTNERFPRIYSTRSIDSSKGTYYGPYTSVKAMNGVLDLLRKLYKIRTCNFNLSERNVSQGKFKVCLEYHIGNCLGPCEGLQEESDYMEDIQSAHHILKGNISTVKAGYKELMQNAAEELKFESAQDFKQKLDHLDNFQSKSLIVNPKISDLDIFGVIGDGSKYYLNYMKIEHGSIRMSETVESKRKLDEPEEELLQLILFSLRNKYSSSSTEIISNRPINGWDEIEITQPKIGDKKKLLDLSLKNALFFKNDRLVRSEGKKTSGEKILEQLQSDLGLKSLPRHIECFDNSNIQGTNPVSSMVCFKNGKPSKKDYRKYNIKTVVGPDDFASMREVVGRRYKYLTEENLPLPDLVIIDGGKGQLSAACEPLKELGLYGRLPIVGIAKRLEEIYYPEDSIPLHISKKSPALKLLQHLRDEAHRFAITFHRSKRSKASIQSELDHIKGLGSITKEKLLRHFKSIKRIEMAQEEELAEIVGKSKANILTTYFQQKKGS</sequence>
<dbReference type="PROSITE" id="PS50164">
    <property type="entry name" value="GIY_YIG"/>
    <property type="match status" value="1"/>
</dbReference>
<dbReference type="Gene3D" id="1.10.150.20">
    <property type="entry name" value="5' to 3' exonuclease, C-terminal subdomain"/>
    <property type="match status" value="1"/>
</dbReference>
<evidence type="ECO:0000313" key="10">
    <source>
        <dbReference type="EMBL" id="MFH6983217.1"/>
    </source>
</evidence>
<dbReference type="InterPro" id="IPR036876">
    <property type="entry name" value="UVR_dom_sf"/>
</dbReference>
<dbReference type="SUPFAM" id="SSF82771">
    <property type="entry name" value="GIY-YIG endonuclease"/>
    <property type="match status" value="1"/>
</dbReference>
<dbReference type="InterPro" id="IPR001162">
    <property type="entry name" value="UvrC_RNase_H_dom"/>
</dbReference>
<evidence type="ECO:0000313" key="11">
    <source>
        <dbReference type="Proteomes" id="UP001610063"/>
    </source>
</evidence>
<dbReference type="Proteomes" id="UP001610063">
    <property type="component" value="Unassembled WGS sequence"/>
</dbReference>
<keyword evidence="5 7" id="KW-0234">DNA repair</keyword>
<dbReference type="CDD" id="cd10434">
    <property type="entry name" value="GIY-YIG_UvrC_Cho"/>
    <property type="match status" value="1"/>
</dbReference>
<dbReference type="InterPro" id="IPR050066">
    <property type="entry name" value="UvrABC_protein_C"/>
</dbReference>
<organism evidence="10 11">
    <name type="scientific">Marinoscillum luteum</name>
    <dbReference type="NCBI Taxonomy" id="861051"/>
    <lineage>
        <taxon>Bacteria</taxon>
        <taxon>Pseudomonadati</taxon>
        <taxon>Bacteroidota</taxon>
        <taxon>Cytophagia</taxon>
        <taxon>Cytophagales</taxon>
        <taxon>Reichenbachiellaceae</taxon>
        <taxon>Marinoscillum</taxon>
    </lineage>
</organism>
<comment type="subcellular location">
    <subcellularLocation>
        <location evidence="7">Cytoplasm</location>
    </subcellularLocation>
</comment>
<dbReference type="HAMAP" id="MF_00203">
    <property type="entry name" value="UvrC"/>
    <property type="match status" value="1"/>
</dbReference>
<dbReference type="Gene3D" id="3.30.420.340">
    <property type="entry name" value="UvrC, RNAse H endonuclease domain"/>
    <property type="match status" value="1"/>
</dbReference>
<dbReference type="InterPro" id="IPR004791">
    <property type="entry name" value="UvrC"/>
</dbReference>
<evidence type="ECO:0000256" key="7">
    <source>
        <dbReference type="HAMAP-Rule" id="MF_00203"/>
    </source>
</evidence>
<dbReference type="InterPro" id="IPR035901">
    <property type="entry name" value="GIY-YIG_endonuc_sf"/>
</dbReference>
<keyword evidence="3 7" id="KW-0228">DNA excision</keyword>
<dbReference type="InterPro" id="IPR047296">
    <property type="entry name" value="GIY-YIG_UvrC_Cho"/>
</dbReference>
<dbReference type="PANTHER" id="PTHR30562:SF1">
    <property type="entry name" value="UVRABC SYSTEM PROTEIN C"/>
    <property type="match status" value="1"/>
</dbReference>